<dbReference type="AlphaFoldDB" id="A0ABD2NK66"/>
<evidence type="ECO:0000313" key="2">
    <source>
        <dbReference type="Proteomes" id="UP001516400"/>
    </source>
</evidence>
<evidence type="ECO:0000313" key="1">
    <source>
        <dbReference type="EMBL" id="KAL3278795.1"/>
    </source>
</evidence>
<feature type="non-terminal residue" evidence="1">
    <location>
        <position position="70"/>
    </location>
</feature>
<comment type="caution">
    <text evidence="1">The sequence shown here is derived from an EMBL/GenBank/DDBJ whole genome shotgun (WGS) entry which is preliminary data.</text>
</comment>
<name>A0ABD2NK66_9CUCU</name>
<proteinExistence type="predicted"/>
<organism evidence="1 2">
    <name type="scientific">Cryptolaemus montrouzieri</name>
    <dbReference type="NCBI Taxonomy" id="559131"/>
    <lineage>
        <taxon>Eukaryota</taxon>
        <taxon>Metazoa</taxon>
        <taxon>Ecdysozoa</taxon>
        <taxon>Arthropoda</taxon>
        <taxon>Hexapoda</taxon>
        <taxon>Insecta</taxon>
        <taxon>Pterygota</taxon>
        <taxon>Neoptera</taxon>
        <taxon>Endopterygota</taxon>
        <taxon>Coleoptera</taxon>
        <taxon>Polyphaga</taxon>
        <taxon>Cucujiformia</taxon>
        <taxon>Coccinelloidea</taxon>
        <taxon>Coccinellidae</taxon>
        <taxon>Scymninae</taxon>
        <taxon>Scymnini</taxon>
        <taxon>Cryptolaemus</taxon>
    </lineage>
</organism>
<dbReference type="Proteomes" id="UP001516400">
    <property type="component" value="Unassembled WGS sequence"/>
</dbReference>
<protein>
    <submittedName>
        <fullName evidence="1">Uncharacterized protein</fullName>
    </submittedName>
</protein>
<keyword evidence="2" id="KW-1185">Reference proteome</keyword>
<gene>
    <name evidence="1" type="ORF">HHI36_016318</name>
</gene>
<sequence length="70" mass="7588">MTVSVHPGFEKYLKQSKSGSSSGPEGFTTDFLKKYAPTIATPLGQIMSSSFAYHKLPSAWKTAAITAIYK</sequence>
<dbReference type="EMBL" id="JABFTP020000124">
    <property type="protein sequence ID" value="KAL3278795.1"/>
    <property type="molecule type" value="Genomic_DNA"/>
</dbReference>
<accession>A0ABD2NK66</accession>
<reference evidence="1 2" key="1">
    <citation type="journal article" date="2021" name="BMC Biol.">
        <title>Horizontally acquired antibacterial genes associated with adaptive radiation of ladybird beetles.</title>
        <authorList>
            <person name="Li H.S."/>
            <person name="Tang X.F."/>
            <person name="Huang Y.H."/>
            <person name="Xu Z.Y."/>
            <person name="Chen M.L."/>
            <person name="Du X.Y."/>
            <person name="Qiu B.Y."/>
            <person name="Chen P.T."/>
            <person name="Zhang W."/>
            <person name="Slipinski A."/>
            <person name="Escalona H.E."/>
            <person name="Waterhouse R.M."/>
            <person name="Zwick A."/>
            <person name="Pang H."/>
        </authorList>
    </citation>
    <scope>NUCLEOTIDE SEQUENCE [LARGE SCALE GENOMIC DNA]</scope>
    <source>
        <strain evidence="1">SYSU2018</strain>
    </source>
</reference>